<dbReference type="HOGENOM" id="CLU_3324393_0_0_9"/>
<protein>
    <submittedName>
        <fullName evidence="1">Uncharacterized protein</fullName>
    </submittedName>
</protein>
<evidence type="ECO:0000313" key="1">
    <source>
        <dbReference type="EMBL" id="AEP00944.1"/>
    </source>
</evidence>
<accession>G2TI11</accession>
<proteinExistence type="predicted"/>
<dbReference type="EMBL" id="CP003056">
    <property type="protein sequence ID" value="AEP00944.1"/>
    <property type="molecule type" value="Genomic_DNA"/>
</dbReference>
<name>G2TI11_HEYCO</name>
<sequence>MLPAVLDGNTMEIPRQIWRLPRISGSGPFSKSEVLVHV</sequence>
<gene>
    <name evidence="1" type="ORF">Bcoa_1749</name>
</gene>
<evidence type="ECO:0000313" key="2">
    <source>
        <dbReference type="Proteomes" id="UP000009283"/>
    </source>
</evidence>
<reference evidence="1 2" key="1">
    <citation type="journal article" date="2011" name="Stand. Genomic Sci.">
        <title>Complete Genome Sequence of a thermotolerant sporogenic lactic acid bacterium, Bacillus coagulans strain 36D1.</title>
        <authorList>
            <person name="Rhee M.S."/>
            <person name="Moritz B.E."/>
            <person name="Xie G."/>
            <person name="Glavina Del Rio T."/>
            <person name="Dalin E."/>
            <person name="Tice H."/>
            <person name="Bruce D."/>
            <person name="Goodwin L."/>
            <person name="Chertkov O."/>
            <person name="Brettin T."/>
            <person name="Han C."/>
            <person name="Detter C."/>
            <person name="Pitluck S."/>
            <person name="Land M.L."/>
            <person name="Patel M."/>
            <person name="Ou M."/>
            <person name="Harbrucker R."/>
            <person name="Ingram L.O."/>
            <person name="Shanmugam K.T."/>
        </authorList>
    </citation>
    <scope>NUCLEOTIDE SEQUENCE [LARGE SCALE GENOMIC DNA]</scope>
    <source>
        <strain evidence="1 2">36D1</strain>
    </source>
</reference>
<dbReference type="Proteomes" id="UP000009283">
    <property type="component" value="Chromosome"/>
</dbReference>
<dbReference type="KEGG" id="bag:Bcoa_1749"/>
<dbReference type="AlphaFoldDB" id="G2TI11"/>
<organism evidence="1 2">
    <name type="scientific">Heyndrickxia coagulans 36D1</name>
    <dbReference type="NCBI Taxonomy" id="345219"/>
    <lineage>
        <taxon>Bacteria</taxon>
        <taxon>Bacillati</taxon>
        <taxon>Bacillota</taxon>
        <taxon>Bacilli</taxon>
        <taxon>Bacillales</taxon>
        <taxon>Bacillaceae</taxon>
        <taxon>Heyndrickxia</taxon>
    </lineage>
</organism>